<evidence type="ECO:0000313" key="2">
    <source>
        <dbReference type="EMBL" id="RWQ92351.1"/>
    </source>
</evidence>
<dbReference type="EMBL" id="RCNU01000013">
    <property type="protein sequence ID" value="RWQ92351.1"/>
    <property type="molecule type" value="Genomic_DNA"/>
</dbReference>
<dbReference type="AlphaFoldDB" id="A0A443HKH1"/>
<dbReference type="RefSeq" id="XP_028481996.1">
    <property type="nucleotide sequence ID" value="XM_028633145.1"/>
</dbReference>
<reference evidence="2 3" key="1">
    <citation type="journal article" date="2018" name="Front. Microbiol.">
        <title>Genomic and genetic insights into a cosmopolitan fungus, Paecilomyces variotii (Eurotiales).</title>
        <authorList>
            <person name="Urquhart A.S."/>
            <person name="Mondo S.J."/>
            <person name="Makela M.R."/>
            <person name="Hane J.K."/>
            <person name="Wiebenga A."/>
            <person name="He G."/>
            <person name="Mihaltcheva S."/>
            <person name="Pangilinan J."/>
            <person name="Lipzen A."/>
            <person name="Barry K."/>
            <person name="de Vries R.P."/>
            <person name="Grigoriev I.V."/>
            <person name="Idnurm A."/>
        </authorList>
    </citation>
    <scope>NUCLEOTIDE SEQUENCE [LARGE SCALE GENOMIC DNA]</scope>
    <source>
        <strain evidence="2 3">CBS 101075</strain>
    </source>
</reference>
<feature type="compositionally biased region" description="Basic and acidic residues" evidence="1">
    <location>
        <begin position="289"/>
        <end position="299"/>
    </location>
</feature>
<proteinExistence type="predicted"/>
<gene>
    <name evidence="2" type="ORF">C8Q69DRAFT_509984</name>
</gene>
<sequence length="364" mass="42074">MDLHHILRSGRELSQDYNYNYDHEQQTQTQTRAARSQSESESSPPSESHSPPSSLFSQPPTMHRFPTSSSTSRRRSSSSYFSFGSRKPRAFWSEQEQILIMRWCLGHKNHFADKNYTKREFWNACTGWMQRRFGRFIVRPDKSIQTWETRRRKEIEMERGTGVPLPKTEWRGVMDEWLEFLGCVKMDAGEWGHNNADAVDATVKKKRKKKNTPRLVVEESRNEMVDAMAERRILEEHGLITPLGTVVCDSGNIRSSQSPRTTIPADPVRTDTTEMETGPCSAAENNSYSHERPEMRGSEESNDIPGGEDWPLRIDLDAEGAKWFALSYIIRNVEMLRDEVGELAKMQRQLAIMVEQKIESKPDR</sequence>
<dbReference type="VEuPathDB" id="FungiDB:C8Q69DRAFT_509984"/>
<dbReference type="Proteomes" id="UP000283841">
    <property type="component" value="Unassembled WGS sequence"/>
</dbReference>
<dbReference type="GeneID" id="39602422"/>
<feature type="compositionally biased region" description="Low complexity" evidence="1">
    <location>
        <begin position="26"/>
        <end position="84"/>
    </location>
</feature>
<feature type="region of interest" description="Disordered" evidence="1">
    <location>
        <begin position="251"/>
        <end position="307"/>
    </location>
</feature>
<evidence type="ECO:0000313" key="3">
    <source>
        <dbReference type="Proteomes" id="UP000283841"/>
    </source>
</evidence>
<keyword evidence="3" id="KW-1185">Reference proteome</keyword>
<accession>A0A443HKH1</accession>
<protein>
    <submittedName>
        <fullName evidence="2">Uncharacterized protein</fullName>
    </submittedName>
</protein>
<name>A0A443HKH1_BYSSP</name>
<comment type="caution">
    <text evidence="2">The sequence shown here is derived from an EMBL/GenBank/DDBJ whole genome shotgun (WGS) entry which is preliminary data.</text>
</comment>
<organism evidence="2 3">
    <name type="scientific">Byssochlamys spectabilis</name>
    <name type="common">Paecilomyces variotii</name>
    <dbReference type="NCBI Taxonomy" id="264951"/>
    <lineage>
        <taxon>Eukaryota</taxon>
        <taxon>Fungi</taxon>
        <taxon>Dikarya</taxon>
        <taxon>Ascomycota</taxon>
        <taxon>Pezizomycotina</taxon>
        <taxon>Eurotiomycetes</taxon>
        <taxon>Eurotiomycetidae</taxon>
        <taxon>Eurotiales</taxon>
        <taxon>Thermoascaceae</taxon>
        <taxon>Paecilomyces</taxon>
    </lineage>
</organism>
<feature type="compositionally biased region" description="Polar residues" evidence="1">
    <location>
        <begin position="252"/>
        <end position="261"/>
    </location>
</feature>
<evidence type="ECO:0000256" key="1">
    <source>
        <dbReference type="SAM" id="MobiDB-lite"/>
    </source>
</evidence>
<feature type="region of interest" description="Disordered" evidence="1">
    <location>
        <begin position="16"/>
        <end position="84"/>
    </location>
</feature>